<keyword evidence="1" id="KW-0732">Signal</keyword>
<evidence type="ECO:0000313" key="2">
    <source>
        <dbReference type="EMBL" id="TDL14756.1"/>
    </source>
</evidence>
<dbReference type="Proteomes" id="UP000294933">
    <property type="component" value="Unassembled WGS sequence"/>
</dbReference>
<accession>A0A4Y7PI28</accession>
<protein>
    <recommendedName>
        <fullName evidence="4">Extracellular membrane protein CFEM domain-containing protein</fullName>
    </recommendedName>
</protein>
<gene>
    <name evidence="2" type="ORF">BD410DRAFT_167874</name>
</gene>
<organism evidence="2 3">
    <name type="scientific">Rickenella mellea</name>
    <dbReference type="NCBI Taxonomy" id="50990"/>
    <lineage>
        <taxon>Eukaryota</taxon>
        <taxon>Fungi</taxon>
        <taxon>Dikarya</taxon>
        <taxon>Basidiomycota</taxon>
        <taxon>Agaricomycotina</taxon>
        <taxon>Agaricomycetes</taxon>
        <taxon>Hymenochaetales</taxon>
        <taxon>Rickenellaceae</taxon>
        <taxon>Rickenella</taxon>
    </lineage>
</organism>
<keyword evidence="3" id="KW-1185">Reference proteome</keyword>
<feature type="chain" id="PRO_5021356418" description="Extracellular membrane protein CFEM domain-containing protein" evidence="1">
    <location>
        <begin position="21"/>
        <end position="111"/>
    </location>
</feature>
<dbReference type="EMBL" id="ML170310">
    <property type="protein sequence ID" value="TDL14756.1"/>
    <property type="molecule type" value="Genomic_DNA"/>
</dbReference>
<feature type="signal peptide" evidence="1">
    <location>
        <begin position="1"/>
        <end position="20"/>
    </location>
</feature>
<dbReference type="AlphaFoldDB" id="A0A4Y7PI28"/>
<evidence type="ECO:0000313" key="3">
    <source>
        <dbReference type="Proteomes" id="UP000294933"/>
    </source>
</evidence>
<evidence type="ECO:0008006" key="4">
    <source>
        <dbReference type="Google" id="ProtNLM"/>
    </source>
</evidence>
<reference evidence="2 3" key="1">
    <citation type="submission" date="2018-06" db="EMBL/GenBank/DDBJ databases">
        <title>A transcriptomic atlas of mushroom development highlights an independent origin of complex multicellularity.</title>
        <authorList>
            <consortium name="DOE Joint Genome Institute"/>
            <person name="Krizsan K."/>
            <person name="Almasi E."/>
            <person name="Merenyi Z."/>
            <person name="Sahu N."/>
            <person name="Viragh M."/>
            <person name="Koszo T."/>
            <person name="Mondo S."/>
            <person name="Kiss B."/>
            <person name="Balint B."/>
            <person name="Kues U."/>
            <person name="Barry K."/>
            <person name="Hegedus J.C."/>
            <person name="Henrissat B."/>
            <person name="Johnson J."/>
            <person name="Lipzen A."/>
            <person name="Ohm R."/>
            <person name="Nagy I."/>
            <person name="Pangilinan J."/>
            <person name="Yan J."/>
            <person name="Xiong Y."/>
            <person name="Grigoriev I.V."/>
            <person name="Hibbett D.S."/>
            <person name="Nagy L.G."/>
        </authorList>
    </citation>
    <scope>NUCLEOTIDE SEQUENCE [LARGE SCALE GENOMIC DNA]</scope>
    <source>
        <strain evidence="2 3">SZMC22713</strain>
    </source>
</reference>
<name>A0A4Y7PI28_9AGAM</name>
<dbReference type="VEuPathDB" id="FungiDB:BD410DRAFT_167874"/>
<proteinExistence type="predicted"/>
<sequence>MLFSIKPLFVLAAVNYVVLAQLALPGSGECCFCECADETCSPANGISNEVDCICNVAAHPDENLQIVECLVARCLPAGSRNPVAAEQLISEECAARTFSSPFTIPPPSSLK</sequence>
<evidence type="ECO:0000256" key="1">
    <source>
        <dbReference type="SAM" id="SignalP"/>
    </source>
</evidence>